<feature type="region of interest" description="Disordered" evidence="1">
    <location>
        <begin position="1"/>
        <end position="37"/>
    </location>
</feature>
<protein>
    <submittedName>
        <fullName evidence="3">Uncharacterized protein</fullName>
    </submittedName>
</protein>
<sequence length="112" mass="12087">MAPTALGNSSMANLVYGPPNCPQPTPQSPQAEKLTMEDGTGSSNFGWMAGGVLLLLLLLLVVMLMLYALRAVLAPNKKKEEAVFRQLPARNWTPAEALAKDEPELLSVTSHR</sequence>
<organism evidence="3 4">
    <name type="scientific">Heterodera trifolii</name>
    <dbReference type="NCBI Taxonomy" id="157864"/>
    <lineage>
        <taxon>Eukaryota</taxon>
        <taxon>Metazoa</taxon>
        <taxon>Ecdysozoa</taxon>
        <taxon>Nematoda</taxon>
        <taxon>Chromadorea</taxon>
        <taxon>Rhabditida</taxon>
        <taxon>Tylenchina</taxon>
        <taxon>Tylenchomorpha</taxon>
        <taxon>Tylenchoidea</taxon>
        <taxon>Heteroderidae</taxon>
        <taxon>Heteroderinae</taxon>
        <taxon>Heterodera</taxon>
    </lineage>
</organism>
<feature type="transmembrane region" description="Helical" evidence="2">
    <location>
        <begin position="45"/>
        <end position="69"/>
    </location>
</feature>
<evidence type="ECO:0000313" key="3">
    <source>
        <dbReference type="EMBL" id="KAL3110428.1"/>
    </source>
</evidence>
<dbReference type="Proteomes" id="UP001620626">
    <property type="component" value="Unassembled WGS sequence"/>
</dbReference>
<comment type="caution">
    <text evidence="3">The sequence shown here is derived from an EMBL/GenBank/DDBJ whole genome shotgun (WGS) entry which is preliminary data.</text>
</comment>
<dbReference type="EMBL" id="JBICBT010000541">
    <property type="protein sequence ID" value="KAL3110428.1"/>
    <property type="molecule type" value="Genomic_DNA"/>
</dbReference>
<evidence type="ECO:0000256" key="1">
    <source>
        <dbReference type="SAM" id="MobiDB-lite"/>
    </source>
</evidence>
<proteinExistence type="predicted"/>
<feature type="compositionally biased region" description="Polar residues" evidence="1">
    <location>
        <begin position="1"/>
        <end position="12"/>
    </location>
</feature>
<keyword evidence="2" id="KW-0812">Transmembrane</keyword>
<keyword evidence="2" id="KW-0472">Membrane</keyword>
<gene>
    <name evidence="3" type="ORF">niasHT_018258</name>
</gene>
<evidence type="ECO:0000256" key="2">
    <source>
        <dbReference type="SAM" id="Phobius"/>
    </source>
</evidence>
<keyword evidence="4" id="KW-1185">Reference proteome</keyword>
<keyword evidence="2" id="KW-1133">Transmembrane helix</keyword>
<name>A0ABD2L5J4_9BILA</name>
<evidence type="ECO:0000313" key="4">
    <source>
        <dbReference type="Proteomes" id="UP001620626"/>
    </source>
</evidence>
<reference evidence="3 4" key="1">
    <citation type="submission" date="2024-10" db="EMBL/GenBank/DDBJ databases">
        <authorList>
            <person name="Kim D."/>
        </authorList>
    </citation>
    <scope>NUCLEOTIDE SEQUENCE [LARGE SCALE GENOMIC DNA]</scope>
    <source>
        <strain evidence="3">BH-2024</strain>
    </source>
</reference>
<accession>A0ABD2L5J4</accession>
<dbReference type="AlphaFoldDB" id="A0ABD2L5J4"/>